<dbReference type="PROSITE" id="PS50157">
    <property type="entry name" value="ZINC_FINGER_C2H2_2"/>
    <property type="match status" value="6"/>
</dbReference>
<protein>
    <recommendedName>
        <fullName evidence="8">C2H2-type domain-containing protein</fullName>
    </recommendedName>
</protein>
<keyword evidence="2" id="KW-0479">Metal-binding</keyword>
<dbReference type="SMART" id="SM00355">
    <property type="entry name" value="ZnF_C2H2"/>
    <property type="match status" value="7"/>
</dbReference>
<name>A0A8S4PJI4_OWEFU</name>
<organism evidence="9 10">
    <name type="scientific">Owenia fusiformis</name>
    <name type="common">Polychaete worm</name>
    <dbReference type="NCBI Taxonomy" id="6347"/>
    <lineage>
        <taxon>Eukaryota</taxon>
        <taxon>Metazoa</taxon>
        <taxon>Spiralia</taxon>
        <taxon>Lophotrochozoa</taxon>
        <taxon>Annelida</taxon>
        <taxon>Polychaeta</taxon>
        <taxon>Sedentaria</taxon>
        <taxon>Canalipalpata</taxon>
        <taxon>Sabellida</taxon>
        <taxon>Oweniida</taxon>
        <taxon>Oweniidae</taxon>
        <taxon>Owenia</taxon>
    </lineage>
</organism>
<dbReference type="PROSITE" id="PS00028">
    <property type="entry name" value="ZINC_FINGER_C2H2_1"/>
    <property type="match status" value="6"/>
</dbReference>
<keyword evidence="3" id="KW-0677">Repeat</keyword>
<dbReference type="Proteomes" id="UP000749559">
    <property type="component" value="Unassembled WGS sequence"/>
</dbReference>
<keyword evidence="4 7" id="KW-0863">Zinc-finger</keyword>
<dbReference type="PANTHER" id="PTHR16515:SF49">
    <property type="entry name" value="GASTRULA ZINC FINGER PROTEIN XLCGF49.1-LIKE-RELATED"/>
    <property type="match status" value="1"/>
</dbReference>
<feature type="domain" description="C2H2-type" evidence="8">
    <location>
        <begin position="158"/>
        <end position="185"/>
    </location>
</feature>
<reference evidence="9" key="1">
    <citation type="submission" date="2022-03" db="EMBL/GenBank/DDBJ databases">
        <authorList>
            <person name="Martin C."/>
        </authorList>
    </citation>
    <scope>NUCLEOTIDE SEQUENCE</scope>
</reference>
<comment type="caution">
    <text evidence="9">The sequence shown here is derived from an EMBL/GenBank/DDBJ whole genome shotgun (WGS) entry which is preliminary data.</text>
</comment>
<feature type="domain" description="C2H2-type" evidence="8">
    <location>
        <begin position="186"/>
        <end position="214"/>
    </location>
</feature>
<dbReference type="InterPro" id="IPR050331">
    <property type="entry name" value="Zinc_finger"/>
</dbReference>
<comment type="subcellular location">
    <subcellularLocation>
        <location evidence="1">Nucleus</location>
    </subcellularLocation>
</comment>
<keyword evidence="5" id="KW-0862">Zinc</keyword>
<proteinExistence type="predicted"/>
<dbReference type="SUPFAM" id="SSF57667">
    <property type="entry name" value="beta-beta-alpha zinc fingers"/>
    <property type="match status" value="3"/>
</dbReference>
<evidence type="ECO:0000256" key="4">
    <source>
        <dbReference type="ARBA" id="ARBA00022771"/>
    </source>
</evidence>
<evidence type="ECO:0000256" key="6">
    <source>
        <dbReference type="ARBA" id="ARBA00023242"/>
    </source>
</evidence>
<evidence type="ECO:0000256" key="2">
    <source>
        <dbReference type="ARBA" id="ARBA00022723"/>
    </source>
</evidence>
<evidence type="ECO:0000256" key="3">
    <source>
        <dbReference type="ARBA" id="ARBA00022737"/>
    </source>
</evidence>
<evidence type="ECO:0000313" key="10">
    <source>
        <dbReference type="Proteomes" id="UP000749559"/>
    </source>
</evidence>
<dbReference type="GO" id="GO:0005634">
    <property type="term" value="C:nucleus"/>
    <property type="evidence" value="ECO:0007669"/>
    <property type="project" value="UniProtKB-SubCell"/>
</dbReference>
<evidence type="ECO:0000256" key="5">
    <source>
        <dbReference type="ARBA" id="ARBA00022833"/>
    </source>
</evidence>
<dbReference type="PANTHER" id="PTHR16515">
    <property type="entry name" value="PR DOMAIN ZINC FINGER PROTEIN"/>
    <property type="match status" value="1"/>
</dbReference>
<evidence type="ECO:0000313" key="9">
    <source>
        <dbReference type="EMBL" id="CAH1791665.1"/>
    </source>
</evidence>
<dbReference type="EMBL" id="CAIIXF020000008">
    <property type="protein sequence ID" value="CAH1791665.1"/>
    <property type="molecule type" value="Genomic_DNA"/>
</dbReference>
<evidence type="ECO:0000259" key="8">
    <source>
        <dbReference type="PROSITE" id="PS50157"/>
    </source>
</evidence>
<keyword evidence="6" id="KW-0539">Nucleus</keyword>
<dbReference type="InterPro" id="IPR013087">
    <property type="entry name" value="Znf_C2H2_type"/>
</dbReference>
<feature type="domain" description="C2H2-type" evidence="8">
    <location>
        <begin position="132"/>
        <end position="159"/>
    </location>
</feature>
<gene>
    <name evidence="9" type="ORF">OFUS_LOCUS16722</name>
</gene>
<accession>A0A8S4PJI4</accession>
<dbReference type="FunFam" id="3.30.160.60:FF:000870">
    <property type="entry name" value="zinc finger protein 197 isoform X1"/>
    <property type="match status" value="1"/>
</dbReference>
<evidence type="ECO:0000256" key="1">
    <source>
        <dbReference type="ARBA" id="ARBA00004123"/>
    </source>
</evidence>
<dbReference type="GO" id="GO:0008270">
    <property type="term" value="F:zinc ion binding"/>
    <property type="evidence" value="ECO:0007669"/>
    <property type="project" value="UniProtKB-KW"/>
</dbReference>
<dbReference type="GO" id="GO:0010468">
    <property type="term" value="P:regulation of gene expression"/>
    <property type="evidence" value="ECO:0007669"/>
    <property type="project" value="TreeGrafter"/>
</dbReference>
<dbReference type="OrthoDB" id="6077919at2759"/>
<feature type="domain" description="C2H2-type" evidence="8">
    <location>
        <begin position="103"/>
        <end position="131"/>
    </location>
</feature>
<feature type="domain" description="C2H2-type" evidence="8">
    <location>
        <begin position="75"/>
        <end position="98"/>
    </location>
</feature>
<dbReference type="Gene3D" id="3.30.160.60">
    <property type="entry name" value="Classic Zinc Finger"/>
    <property type="match status" value="4"/>
</dbReference>
<keyword evidence="10" id="KW-1185">Reference proteome</keyword>
<feature type="domain" description="C2H2-type" evidence="8">
    <location>
        <begin position="47"/>
        <end position="74"/>
    </location>
</feature>
<sequence length="255" mass="30043">MNPYMVHTDTGDQYYKCNHVGCEEEIFIVPKDLNTHFLEVHGLEKGLLCILCDKSFRNFRDFGIHIIKHTDEHPFKCKHCEKRFQSSDQLRDHQRRHTSVPFYVCDLCGKGYTKKREMNEHKMCKHFNQNPYVCEICGKGYPGKMKLDRHYQVHTRPFQCSTCGKGFARKGTLEIHMTQHMDKKQFKCGICFLEFRNTTTAKKHLNLNHQKQPPYRDFIIGPKPPILKVKTIDELKQSDQDIETSIAYDNNEIIT</sequence>
<dbReference type="FunFam" id="3.30.160.60:FF:000630">
    <property type="entry name" value="Zinc finger protein 180"/>
    <property type="match status" value="1"/>
</dbReference>
<dbReference type="InterPro" id="IPR036236">
    <property type="entry name" value="Znf_C2H2_sf"/>
</dbReference>
<evidence type="ECO:0000256" key="7">
    <source>
        <dbReference type="PROSITE-ProRule" id="PRU00042"/>
    </source>
</evidence>
<dbReference type="AlphaFoldDB" id="A0A8S4PJI4"/>
<dbReference type="Pfam" id="PF00096">
    <property type="entry name" value="zf-C2H2"/>
    <property type="match status" value="3"/>
</dbReference>